<sequence>MAAFLLVTIAHHRRLYTRGLIDFEDEEDEVEVAEGVEQPLGQADSGRYSTRERILAADCKAEFRFSGQHLKQLLSVLQMPRRIKTKHRDNVCSLKALCLCLYRLSYPARLDRMAEEFKMSKSAISRVITDVLRRVTMSWDRLLHWDHHRLTSSKLEQLAEICAVENGYLCTRVFGFIDGTTRRICRPSRFQRSMYNGHKHEHCVKYQGVVTPDGIIIHIGDSFEGNTHDHEIYRRSGLEDVLRVNAKDTHGENLALFGDAAYQTSGHMLKAIGGVDLAAADVQFNKAMNAQRTSAEHAFGKMTDSFNTDPPTLEQYFNNNIHQVYIAAE</sequence>
<keyword evidence="5" id="KW-1185">Reference proteome</keyword>
<keyword evidence="2" id="KW-0479">Metal-binding</keyword>
<gene>
    <name evidence="4" type="ORF">MVEG_11718</name>
</gene>
<evidence type="ECO:0000313" key="4">
    <source>
        <dbReference type="EMBL" id="KFH62079.1"/>
    </source>
</evidence>
<evidence type="ECO:0000256" key="2">
    <source>
        <dbReference type="ARBA" id="ARBA00022723"/>
    </source>
</evidence>
<dbReference type="GO" id="GO:0046872">
    <property type="term" value="F:metal ion binding"/>
    <property type="evidence" value="ECO:0007669"/>
    <property type="project" value="UniProtKB-KW"/>
</dbReference>
<proteinExistence type="predicted"/>
<evidence type="ECO:0000256" key="1">
    <source>
        <dbReference type="ARBA" id="ARBA00001968"/>
    </source>
</evidence>
<dbReference type="Proteomes" id="UP000243308">
    <property type="component" value="Unassembled WGS sequence"/>
</dbReference>
<feature type="domain" description="DDE Tnp4" evidence="3">
    <location>
        <begin position="177"/>
        <end position="315"/>
    </location>
</feature>
<dbReference type="InterPro" id="IPR027806">
    <property type="entry name" value="HARBI1_dom"/>
</dbReference>
<dbReference type="PANTHER" id="PTHR34615:SF1">
    <property type="entry name" value="PX DOMAIN-CONTAINING PROTEIN"/>
    <property type="match status" value="1"/>
</dbReference>
<accession>A0A086TJF2</accession>
<comment type="cofactor">
    <cofactor evidence="1">
        <name>a divalent metal cation</name>
        <dbReference type="ChEBI" id="CHEBI:60240"/>
    </cofactor>
</comment>
<protein>
    <recommendedName>
        <fullName evidence="3">DDE Tnp4 domain-containing protein</fullName>
    </recommendedName>
</protein>
<name>A0A086TJF2_9FUNG</name>
<reference evidence="4 5" key="1">
    <citation type="submission" date="2011-02" db="EMBL/GenBank/DDBJ databases">
        <title>The Genome Sequence of Mortierella verticillata NRRL 6337.</title>
        <authorList>
            <consortium name="The Broad Institute Genome Sequencing Platform"/>
            <person name="Russ C."/>
            <person name="Cuomo C."/>
            <person name="Burger G."/>
            <person name="Gray M.W."/>
            <person name="Holland P.W.H."/>
            <person name="King N."/>
            <person name="Lang F.B.F."/>
            <person name="Roger A.J."/>
            <person name="Ruiz-Trillo I."/>
            <person name="Young S.K."/>
            <person name="Zeng Q."/>
            <person name="Gargeya S."/>
            <person name="Alvarado L."/>
            <person name="Berlin A."/>
            <person name="Chapman S.B."/>
            <person name="Chen Z."/>
            <person name="Freedman E."/>
            <person name="Gellesch M."/>
            <person name="Goldberg J."/>
            <person name="Griggs A."/>
            <person name="Gujja S."/>
            <person name="Heilman E."/>
            <person name="Heiman D."/>
            <person name="Howarth C."/>
            <person name="Mehta T."/>
            <person name="Neiman D."/>
            <person name="Pearson M."/>
            <person name="Roberts A."/>
            <person name="Saif S."/>
            <person name="Shea T."/>
            <person name="Shenoy N."/>
            <person name="Sisk P."/>
            <person name="Stolte C."/>
            <person name="Sykes S."/>
            <person name="White J."/>
            <person name="Yandava C."/>
            <person name="Haas B."/>
            <person name="Nusbaum C."/>
            <person name="Birren B."/>
        </authorList>
    </citation>
    <scope>NUCLEOTIDE SEQUENCE [LARGE SCALE GENOMIC DNA]</scope>
    <source>
        <strain evidence="4 5">NRRL 6337</strain>
    </source>
</reference>
<dbReference type="AlphaFoldDB" id="A0A086TJF2"/>
<dbReference type="PANTHER" id="PTHR34615">
    <property type="entry name" value="PX DOMAIN-CONTAINING PROTEIN"/>
    <property type="match status" value="1"/>
</dbReference>
<dbReference type="OrthoDB" id="2283549at2759"/>
<evidence type="ECO:0000313" key="5">
    <source>
        <dbReference type="Proteomes" id="UP000243308"/>
    </source>
</evidence>
<organism evidence="4 5">
    <name type="scientific">Podila verticillata NRRL 6337</name>
    <dbReference type="NCBI Taxonomy" id="1069443"/>
    <lineage>
        <taxon>Eukaryota</taxon>
        <taxon>Fungi</taxon>
        <taxon>Fungi incertae sedis</taxon>
        <taxon>Mucoromycota</taxon>
        <taxon>Mortierellomycotina</taxon>
        <taxon>Mortierellomycetes</taxon>
        <taxon>Mortierellales</taxon>
        <taxon>Mortierellaceae</taxon>
        <taxon>Podila</taxon>
    </lineage>
</organism>
<dbReference type="EMBL" id="KN042433">
    <property type="protein sequence ID" value="KFH62079.1"/>
    <property type="molecule type" value="Genomic_DNA"/>
</dbReference>
<evidence type="ECO:0000259" key="3">
    <source>
        <dbReference type="Pfam" id="PF13359"/>
    </source>
</evidence>
<dbReference type="Pfam" id="PF13359">
    <property type="entry name" value="DDE_Tnp_4"/>
    <property type="match status" value="1"/>
</dbReference>